<evidence type="ECO:0000313" key="4">
    <source>
        <dbReference type="EMBL" id="SDM53853.1"/>
    </source>
</evidence>
<dbReference type="PANTHER" id="PTHR30055">
    <property type="entry name" value="HTH-TYPE TRANSCRIPTIONAL REGULATOR RUTR"/>
    <property type="match status" value="1"/>
</dbReference>
<reference evidence="5" key="1">
    <citation type="submission" date="2016-10" db="EMBL/GenBank/DDBJ databases">
        <authorList>
            <person name="Varghese N."/>
            <person name="Submissions S."/>
        </authorList>
    </citation>
    <scope>NUCLEOTIDE SEQUENCE [LARGE SCALE GENOMIC DNA]</scope>
    <source>
        <strain evidence="5">CGMCC 4.7042</strain>
    </source>
</reference>
<organism evidence="4 5">
    <name type="scientific">Streptomyces wuyuanensis</name>
    <dbReference type="NCBI Taxonomy" id="1196353"/>
    <lineage>
        <taxon>Bacteria</taxon>
        <taxon>Bacillati</taxon>
        <taxon>Actinomycetota</taxon>
        <taxon>Actinomycetes</taxon>
        <taxon>Kitasatosporales</taxon>
        <taxon>Streptomycetaceae</taxon>
        <taxon>Streptomyces</taxon>
    </lineage>
</organism>
<dbReference type="GO" id="GO:0000976">
    <property type="term" value="F:transcription cis-regulatory region binding"/>
    <property type="evidence" value="ECO:0007669"/>
    <property type="project" value="TreeGrafter"/>
</dbReference>
<dbReference type="PANTHER" id="PTHR30055:SF226">
    <property type="entry name" value="HTH-TYPE TRANSCRIPTIONAL REGULATOR PKSA"/>
    <property type="match status" value="1"/>
</dbReference>
<gene>
    <name evidence="4" type="ORF">SAMN05444921_109239</name>
</gene>
<dbReference type="STRING" id="1196353.SAMN05444921_109239"/>
<dbReference type="SUPFAM" id="SSF46689">
    <property type="entry name" value="Homeodomain-like"/>
    <property type="match status" value="1"/>
</dbReference>
<dbReference type="EMBL" id="FNHI01000009">
    <property type="protein sequence ID" value="SDM53853.1"/>
    <property type="molecule type" value="Genomic_DNA"/>
</dbReference>
<evidence type="ECO:0000313" key="5">
    <source>
        <dbReference type="Proteomes" id="UP000199063"/>
    </source>
</evidence>
<feature type="DNA-binding region" description="H-T-H motif" evidence="2">
    <location>
        <begin position="41"/>
        <end position="60"/>
    </location>
</feature>
<dbReference type="InterPro" id="IPR001647">
    <property type="entry name" value="HTH_TetR"/>
</dbReference>
<keyword evidence="5" id="KW-1185">Reference proteome</keyword>
<feature type="domain" description="HTH tetR-type" evidence="3">
    <location>
        <begin position="18"/>
        <end position="78"/>
    </location>
</feature>
<dbReference type="GeneID" id="40830476"/>
<dbReference type="RefSeq" id="WP_167746020.1">
    <property type="nucleotide sequence ID" value="NZ_FNHI01000009.1"/>
</dbReference>
<dbReference type="SUPFAM" id="SSF48498">
    <property type="entry name" value="Tetracyclin repressor-like, C-terminal domain"/>
    <property type="match status" value="1"/>
</dbReference>
<dbReference type="InterPro" id="IPR036271">
    <property type="entry name" value="Tet_transcr_reg_TetR-rel_C_sf"/>
</dbReference>
<sequence>MTRPGADRPPTRRQLAAEQTRRKLLAAALDAFSRRPYAEVTIGGIARSAGVAHGLLSHHFNGKEGLYAEAVREAGRLLRAAQDTGSDAPPAERIRERFRAHLEFLAGHEALALNLILRPAEVTEVAWQAFESARRDGVRAICGLLGLDPDDAAVRPAMCAFTAAADEMTLQWLKDGRAVGTDAVVEALVELLEGAIRSARSLAPELDLDEVLVRLRS</sequence>
<proteinExistence type="predicted"/>
<dbReference type="InterPro" id="IPR009057">
    <property type="entry name" value="Homeodomain-like_sf"/>
</dbReference>
<name>A0A1G9U234_9ACTN</name>
<dbReference type="GO" id="GO:0003700">
    <property type="term" value="F:DNA-binding transcription factor activity"/>
    <property type="evidence" value="ECO:0007669"/>
    <property type="project" value="TreeGrafter"/>
</dbReference>
<dbReference type="Proteomes" id="UP000199063">
    <property type="component" value="Unassembled WGS sequence"/>
</dbReference>
<protein>
    <submittedName>
        <fullName evidence="4">DNA-binding transcriptional regulator, AcrR family</fullName>
    </submittedName>
</protein>
<dbReference type="Pfam" id="PF00440">
    <property type="entry name" value="TetR_N"/>
    <property type="match status" value="1"/>
</dbReference>
<dbReference type="PRINTS" id="PR00455">
    <property type="entry name" value="HTHTETR"/>
</dbReference>
<dbReference type="InterPro" id="IPR050109">
    <property type="entry name" value="HTH-type_TetR-like_transc_reg"/>
</dbReference>
<accession>A0A1G9U234</accession>
<dbReference type="PROSITE" id="PS50977">
    <property type="entry name" value="HTH_TETR_2"/>
    <property type="match status" value="1"/>
</dbReference>
<dbReference type="AlphaFoldDB" id="A0A1G9U234"/>
<evidence type="ECO:0000256" key="2">
    <source>
        <dbReference type="PROSITE-ProRule" id="PRU00335"/>
    </source>
</evidence>
<evidence type="ECO:0000256" key="1">
    <source>
        <dbReference type="ARBA" id="ARBA00023125"/>
    </source>
</evidence>
<keyword evidence="1 2" id="KW-0238">DNA-binding</keyword>
<dbReference type="Gene3D" id="1.10.357.10">
    <property type="entry name" value="Tetracycline Repressor, domain 2"/>
    <property type="match status" value="1"/>
</dbReference>
<evidence type="ECO:0000259" key="3">
    <source>
        <dbReference type="PROSITE" id="PS50977"/>
    </source>
</evidence>